<feature type="chain" id="PRO_5046006836" description="Lipoprotein" evidence="1">
    <location>
        <begin position="33"/>
        <end position="171"/>
    </location>
</feature>
<proteinExistence type="predicted"/>
<comment type="caution">
    <text evidence="2">The sequence shown here is derived from an EMBL/GenBank/DDBJ whole genome shotgun (WGS) entry which is preliminary data.</text>
</comment>
<accession>A0ABW0N690</accession>
<keyword evidence="1" id="KW-0732">Signal</keyword>
<dbReference type="PROSITE" id="PS51257">
    <property type="entry name" value="PROKAR_LIPOPROTEIN"/>
    <property type="match status" value="1"/>
</dbReference>
<gene>
    <name evidence="2" type="ORF">ACFPKY_20680</name>
</gene>
<evidence type="ECO:0000313" key="2">
    <source>
        <dbReference type="EMBL" id="MFC5495536.1"/>
    </source>
</evidence>
<protein>
    <recommendedName>
        <fullName evidence="4">Lipoprotein</fullName>
    </recommendedName>
</protein>
<evidence type="ECO:0008006" key="4">
    <source>
        <dbReference type="Google" id="ProtNLM"/>
    </source>
</evidence>
<dbReference type="RefSeq" id="WP_345181498.1">
    <property type="nucleotide sequence ID" value="NZ_BAABFQ010000009.1"/>
</dbReference>
<name>A0ABW0N690_9ACTN</name>
<reference evidence="3" key="1">
    <citation type="journal article" date="2019" name="Int. J. Syst. Evol. Microbiol.">
        <title>The Global Catalogue of Microorganisms (GCM) 10K type strain sequencing project: providing services to taxonomists for standard genome sequencing and annotation.</title>
        <authorList>
            <consortium name="The Broad Institute Genomics Platform"/>
            <consortium name="The Broad Institute Genome Sequencing Center for Infectious Disease"/>
            <person name="Wu L."/>
            <person name="Ma J."/>
        </authorList>
    </citation>
    <scope>NUCLEOTIDE SEQUENCE [LARGE SCALE GENOMIC DNA]</scope>
    <source>
        <strain evidence="3">KACC 13778</strain>
    </source>
</reference>
<evidence type="ECO:0000313" key="3">
    <source>
        <dbReference type="Proteomes" id="UP001595956"/>
    </source>
</evidence>
<dbReference type="EMBL" id="JBHSMD010000010">
    <property type="protein sequence ID" value="MFC5495536.1"/>
    <property type="molecule type" value="Genomic_DNA"/>
</dbReference>
<dbReference type="Proteomes" id="UP001595956">
    <property type="component" value="Unassembled WGS sequence"/>
</dbReference>
<feature type="signal peptide" evidence="1">
    <location>
        <begin position="1"/>
        <end position="32"/>
    </location>
</feature>
<organism evidence="2 3">
    <name type="scientific">Nocardioides caricicola</name>
    <dbReference type="NCBI Taxonomy" id="634770"/>
    <lineage>
        <taxon>Bacteria</taxon>
        <taxon>Bacillati</taxon>
        <taxon>Actinomycetota</taxon>
        <taxon>Actinomycetes</taxon>
        <taxon>Propionibacteriales</taxon>
        <taxon>Nocardioidaceae</taxon>
        <taxon>Nocardioides</taxon>
    </lineage>
</organism>
<evidence type="ECO:0000256" key="1">
    <source>
        <dbReference type="SAM" id="SignalP"/>
    </source>
</evidence>
<keyword evidence="3" id="KW-1185">Reference proteome</keyword>
<sequence length="171" mass="18505">MDIRLGTKNLSALLLVGAVALTLSSCGAPAHATAVADNENPRLIVYAGGESPGVEVQERADAKDLRGAPRAFKRFIGNKAQRLTDRSSCTDGYVGVTVERVRTDGYSVGGVNDCGGYRALWAEVDGRWTEIAGSQDVWNCGVLKRNVVPSSIAGNRCYDIRAQRVRHYHQR</sequence>